<name>A0A0H2RT37_9AGAM</name>
<evidence type="ECO:0000313" key="2">
    <source>
        <dbReference type="Proteomes" id="UP000053477"/>
    </source>
</evidence>
<dbReference type="InParanoid" id="A0A0H2RT37"/>
<evidence type="ECO:0000313" key="1">
    <source>
        <dbReference type="EMBL" id="KLO15180.1"/>
    </source>
</evidence>
<dbReference type="Proteomes" id="UP000053477">
    <property type="component" value="Unassembled WGS sequence"/>
</dbReference>
<sequence length="92" mass="10260">MPSPEQCDLYAVKVPASTHFDTISVKANHDSHHGFHEIGATLRPPFIDSFSSILISYSPKKIEDILSHIGILKTFVPRSMRVAFVQFGRSCC</sequence>
<gene>
    <name evidence="1" type="ORF">SCHPADRAFT_276940</name>
</gene>
<dbReference type="EMBL" id="KQ085933">
    <property type="protein sequence ID" value="KLO15180.1"/>
    <property type="molecule type" value="Genomic_DNA"/>
</dbReference>
<accession>A0A0H2RT37</accession>
<organism evidence="1 2">
    <name type="scientific">Schizopora paradoxa</name>
    <dbReference type="NCBI Taxonomy" id="27342"/>
    <lineage>
        <taxon>Eukaryota</taxon>
        <taxon>Fungi</taxon>
        <taxon>Dikarya</taxon>
        <taxon>Basidiomycota</taxon>
        <taxon>Agaricomycotina</taxon>
        <taxon>Agaricomycetes</taxon>
        <taxon>Hymenochaetales</taxon>
        <taxon>Schizoporaceae</taxon>
        <taxon>Schizopora</taxon>
    </lineage>
</organism>
<proteinExistence type="predicted"/>
<reference evidence="1 2" key="1">
    <citation type="submission" date="2015-04" db="EMBL/GenBank/DDBJ databases">
        <title>Complete genome sequence of Schizopora paradoxa KUC8140, a cosmopolitan wood degrader in East Asia.</title>
        <authorList>
            <consortium name="DOE Joint Genome Institute"/>
            <person name="Min B."/>
            <person name="Park H."/>
            <person name="Jang Y."/>
            <person name="Kim J.-J."/>
            <person name="Kim K.H."/>
            <person name="Pangilinan J."/>
            <person name="Lipzen A."/>
            <person name="Riley R."/>
            <person name="Grigoriev I.V."/>
            <person name="Spatafora J.W."/>
            <person name="Choi I.-G."/>
        </authorList>
    </citation>
    <scope>NUCLEOTIDE SEQUENCE [LARGE SCALE GENOMIC DNA]</scope>
    <source>
        <strain evidence="1 2">KUC8140</strain>
    </source>
</reference>
<keyword evidence="2" id="KW-1185">Reference proteome</keyword>
<dbReference type="AlphaFoldDB" id="A0A0H2RT37"/>
<protein>
    <submittedName>
        <fullName evidence="1">Uncharacterized protein</fullName>
    </submittedName>
</protein>